<evidence type="ECO:0000256" key="2">
    <source>
        <dbReference type="ARBA" id="ARBA00023121"/>
    </source>
</evidence>
<keyword evidence="4" id="KW-1185">Reference proteome</keyword>
<keyword evidence="2" id="KW-0446">Lipid-binding</keyword>
<evidence type="ECO:0000313" key="3">
    <source>
        <dbReference type="EMBL" id="MEY8443054.1"/>
    </source>
</evidence>
<dbReference type="EMBL" id="JBCLSH010000004">
    <property type="protein sequence ID" value="MEY8443054.1"/>
    <property type="molecule type" value="Genomic_DNA"/>
</dbReference>
<comment type="caution">
    <text evidence="3">The sequence shown here is derived from an EMBL/GenBank/DDBJ whole genome shotgun (WGS) entry which is preliminary data.</text>
</comment>
<name>A0ABV4D253_9LACT</name>
<dbReference type="Pfam" id="PF02645">
    <property type="entry name" value="DegV"/>
    <property type="match status" value="1"/>
</dbReference>
<protein>
    <submittedName>
        <fullName evidence="3">DegV family protein</fullName>
    </submittedName>
</protein>
<gene>
    <name evidence="3" type="ORF">AALA52_02095</name>
</gene>
<dbReference type="Proteomes" id="UP001565283">
    <property type="component" value="Unassembled WGS sequence"/>
</dbReference>
<proteinExistence type="predicted"/>
<dbReference type="InterPro" id="IPR043168">
    <property type="entry name" value="DegV_C"/>
</dbReference>
<dbReference type="RefSeq" id="WP_251712433.1">
    <property type="nucleotide sequence ID" value="NZ_CALPDE010000005.1"/>
</dbReference>
<dbReference type="InterPro" id="IPR003797">
    <property type="entry name" value="DegV"/>
</dbReference>
<dbReference type="PROSITE" id="PS51482">
    <property type="entry name" value="DEGV"/>
    <property type="match status" value="1"/>
</dbReference>
<evidence type="ECO:0000313" key="4">
    <source>
        <dbReference type="Proteomes" id="UP001565283"/>
    </source>
</evidence>
<organism evidence="3 4">
    <name type="scientific">Lactococcus ileimucosae</name>
    <dbReference type="NCBI Taxonomy" id="2941329"/>
    <lineage>
        <taxon>Bacteria</taxon>
        <taxon>Bacillati</taxon>
        <taxon>Bacillota</taxon>
        <taxon>Bacilli</taxon>
        <taxon>Lactobacillales</taxon>
        <taxon>Streptococcaceae</taxon>
        <taxon>Lactococcus</taxon>
    </lineage>
</organism>
<comment type="function">
    <text evidence="1">May bind long-chain fatty acids, such as palmitate, and may play a role in lipid transport or fatty acid metabolism.</text>
</comment>
<dbReference type="Gene3D" id="3.40.50.10170">
    <property type="match status" value="1"/>
</dbReference>
<dbReference type="PANTHER" id="PTHR33434:SF2">
    <property type="entry name" value="FATTY ACID-BINDING PROTEIN TM_1468"/>
    <property type="match status" value="1"/>
</dbReference>
<dbReference type="PANTHER" id="PTHR33434">
    <property type="entry name" value="DEGV DOMAIN-CONTAINING PROTEIN DR_1986-RELATED"/>
    <property type="match status" value="1"/>
</dbReference>
<reference evidence="3 4" key="1">
    <citation type="submission" date="2024-03" db="EMBL/GenBank/DDBJ databases">
        <title>Mouse gut bacterial collection (mGBC) of GemPharmatech.</title>
        <authorList>
            <person name="He Y."/>
            <person name="Dong L."/>
            <person name="Wu D."/>
            <person name="Gao X."/>
            <person name="Lin Z."/>
        </authorList>
    </citation>
    <scope>NUCLEOTIDE SEQUENCE [LARGE SCALE GENOMIC DNA]</scope>
    <source>
        <strain evidence="3 4">61-15</strain>
    </source>
</reference>
<dbReference type="NCBIfam" id="TIGR00762">
    <property type="entry name" value="DegV"/>
    <property type="match status" value="1"/>
</dbReference>
<evidence type="ECO:0000256" key="1">
    <source>
        <dbReference type="ARBA" id="ARBA00003238"/>
    </source>
</evidence>
<dbReference type="SUPFAM" id="SSF82549">
    <property type="entry name" value="DAK1/DegV-like"/>
    <property type="match status" value="1"/>
</dbReference>
<accession>A0ABV4D253</accession>
<dbReference type="Gene3D" id="3.30.1180.10">
    <property type="match status" value="1"/>
</dbReference>
<dbReference type="InterPro" id="IPR050270">
    <property type="entry name" value="DegV_domain_contain"/>
</dbReference>
<sequence>MKLAIITDTSADFAEQYKNRDDLIILEIPISIEGKEYQPSEMTHQEWYKLMRETSEVPKTSQPSVLELEEILKKLKHEGYTHVLGIFLSSGISGFFQNAFYLQDEFEDMVVKFPETFITSSPLGYMIETALDAADAGKSFEEIVEQFEYQREHDNAFMLVDDLHWLAKGGRLSRGGELLGTLLNIKPILQFSEDGKVVVYDKVRTSKKAISELKKLMLANSNPETHKVYVLHADAEERAEELYDFAKKHGYDDVEIVTFGPVIATHLGLGAIAYGFSPKKG</sequence>